<accession>A0A4C1SBF4</accession>
<sequence length="153" mass="16778">MAHPPTHMSCIHYNRESVAMHFVYAFHTCVQYTSFVRGSSTPYLRVRVRDGGLMLPHARASYRRGYDPDGPVVMVPFQGSILEDFPRQPEIKRSCQWALHAPEAVRSAGKGRGATTRVALMGAPRIPGAMRAHEGRDAGSLHAGGALPETITP</sequence>
<dbReference type="EMBL" id="BGZK01000002">
    <property type="protein sequence ID" value="GBO99175.1"/>
    <property type="molecule type" value="Genomic_DNA"/>
</dbReference>
<dbReference type="AlphaFoldDB" id="A0A4C1SBF4"/>
<gene>
    <name evidence="1" type="ORF">EVAR_481_1</name>
</gene>
<evidence type="ECO:0000313" key="1">
    <source>
        <dbReference type="EMBL" id="GBO99175.1"/>
    </source>
</evidence>
<dbReference type="Proteomes" id="UP000299102">
    <property type="component" value="Unassembled WGS sequence"/>
</dbReference>
<proteinExistence type="predicted"/>
<organism evidence="1 2">
    <name type="scientific">Eumeta variegata</name>
    <name type="common">Bagworm moth</name>
    <name type="synonym">Eumeta japonica</name>
    <dbReference type="NCBI Taxonomy" id="151549"/>
    <lineage>
        <taxon>Eukaryota</taxon>
        <taxon>Metazoa</taxon>
        <taxon>Ecdysozoa</taxon>
        <taxon>Arthropoda</taxon>
        <taxon>Hexapoda</taxon>
        <taxon>Insecta</taxon>
        <taxon>Pterygota</taxon>
        <taxon>Neoptera</taxon>
        <taxon>Endopterygota</taxon>
        <taxon>Lepidoptera</taxon>
        <taxon>Glossata</taxon>
        <taxon>Ditrysia</taxon>
        <taxon>Tineoidea</taxon>
        <taxon>Psychidae</taxon>
        <taxon>Oiketicinae</taxon>
        <taxon>Eumeta</taxon>
    </lineage>
</organism>
<comment type="caution">
    <text evidence="1">The sequence shown here is derived from an EMBL/GenBank/DDBJ whole genome shotgun (WGS) entry which is preliminary data.</text>
</comment>
<evidence type="ECO:0000313" key="2">
    <source>
        <dbReference type="Proteomes" id="UP000299102"/>
    </source>
</evidence>
<keyword evidence="2" id="KW-1185">Reference proteome</keyword>
<reference evidence="1 2" key="1">
    <citation type="journal article" date="2019" name="Commun. Biol.">
        <title>The bagworm genome reveals a unique fibroin gene that provides high tensile strength.</title>
        <authorList>
            <person name="Kono N."/>
            <person name="Nakamura H."/>
            <person name="Ohtoshi R."/>
            <person name="Tomita M."/>
            <person name="Numata K."/>
            <person name="Arakawa K."/>
        </authorList>
    </citation>
    <scope>NUCLEOTIDE SEQUENCE [LARGE SCALE GENOMIC DNA]</scope>
</reference>
<name>A0A4C1SBF4_EUMVA</name>
<protein>
    <submittedName>
        <fullName evidence="1">Uncharacterized protein</fullName>
    </submittedName>
</protein>